<dbReference type="AlphaFoldDB" id="A0A242K700"/>
<dbReference type="PANTHER" id="PTHR37305">
    <property type="entry name" value="INTEGRAL MEMBRANE PROTEIN-RELATED"/>
    <property type="match status" value="1"/>
</dbReference>
<reference evidence="3" key="3">
    <citation type="submission" date="2024-03" db="EMBL/GenBank/DDBJ databases">
        <title>The Genome Sequence of Enterococcus sp. DIV0242b.</title>
        <authorList>
            <consortium name="The Broad Institute Genomics Platform"/>
            <consortium name="The Broad Institute Microbial Omics Core"/>
            <consortium name="The Broad Institute Genomic Center for Infectious Diseases"/>
            <person name="Earl A."/>
            <person name="Manson A."/>
            <person name="Gilmore M."/>
            <person name="Schwartman J."/>
            <person name="Shea T."/>
            <person name="Abouelleil A."/>
            <person name="Cao P."/>
            <person name="Chapman S."/>
            <person name="Cusick C."/>
            <person name="Young S."/>
            <person name="Neafsey D."/>
            <person name="Nusbaum C."/>
            <person name="Birren B."/>
        </authorList>
    </citation>
    <scope>NUCLEOTIDE SEQUENCE</scope>
    <source>
        <strain evidence="3">9E7_DIV0242</strain>
    </source>
</reference>
<feature type="transmembrane region" description="Helical" evidence="1">
    <location>
        <begin position="199"/>
        <end position="230"/>
    </location>
</feature>
<protein>
    <submittedName>
        <fullName evidence="2">Uncharacterized protein</fullName>
    </submittedName>
</protein>
<feature type="transmembrane region" description="Helical" evidence="1">
    <location>
        <begin position="242"/>
        <end position="270"/>
    </location>
</feature>
<accession>A0A242K700</accession>
<name>A0A242K700_9ENTE</name>
<sequence>MLIKYEFLKIIRRRSTLIMLAVSLVVTGFLFGLPIMQYQTVTQSETLKGTEAISYEKERQEALSVVLTDDYVQETIEEYQQLFQIPENVGYDGDESFLIGDAYWSFVSPRTKLLNIVAANYDRPGENSGYNKLPEMDLKNELDFYQRRESKIKELLDTPSRELTKQQKNYWLTMSSKVKTPLQYGYYEGWEIIISSFELLMFGLLAVCITLAPVFSGEYLTGTAAVLLASKYGKTKLITAKIIASLLFGLLAFTIHVVVAFGLPLAAFGIDGWNLNVQIANMSIPYPLTFLQAASINLAVIYVLLLAMIGLTLLLSAKMKSPYLVLTIIVPVLFIPLFLSPSGTTGWYNGLLFLLPYRATRPELNNYVSYQIGQWVVDVFTMRLVCYGGIFLVTLPFARSLFKKHQVSG</sequence>
<dbReference type="Pfam" id="PF12679">
    <property type="entry name" value="ABC2_membrane_2"/>
    <property type="match status" value="1"/>
</dbReference>
<feature type="transmembrane region" description="Helical" evidence="1">
    <location>
        <begin position="290"/>
        <end position="315"/>
    </location>
</feature>
<evidence type="ECO:0000313" key="4">
    <source>
        <dbReference type="Proteomes" id="UP000195141"/>
    </source>
</evidence>
<dbReference type="EMBL" id="NGMM01000003">
    <property type="protein sequence ID" value="OTP15705.1"/>
    <property type="molecule type" value="Genomic_DNA"/>
</dbReference>
<dbReference type="Proteomes" id="UP000195141">
    <property type="component" value="Chromosome"/>
</dbReference>
<feature type="transmembrane region" description="Helical" evidence="1">
    <location>
        <begin position="380"/>
        <end position="398"/>
    </location>
</feature>
<reference evidence="3" key="2">
    <citation type="submission" date="2017-05" db="EMBL/GenBank/DDBJ databases">
        <authorList>
            <consortium name="The Broad Institute Genomics Platform"/>
            <consortium name="The Broad Institute Genomic Center for Infectious Diseases"/>
            <person name="Earl A."/>
            <person name="Manson A."/>
            <person name="Schwartman J."/>
            <person name="Gilmore M."/>
            <person name="Abouelleil A."/>
            <person name="Cao P."/>
            <person name="Chapman S."/>
            <person name="Cusick C."/>
            <person name="Shea T."/>
            <person name="Young S."/>
            <person name="Neafsey D."/>
            <person name="Nusbaum C."/>
            <person name="Birren B."/>
        </authorList>
    </citation>
    <scope>NUCLEOTIDE SEQUENCE</scope>
    <source>
        <strain evidence="3">9E7_DIV0242</strain>
    </source>
</reference>
<dbReference type="OrthoDB" id="1700423at2"/>
<dbReference type="GO" id="GO:0140359">
    <property type="term" value="F:ABC-type transporter activity"/>
    <property type="evidence" value="ECO:0007669"/>
    <property type="project" value="InterPro"/>
</dbReference>
<evidence type="ECO:0000313" key="3">
    <source>
        <dbReference type="EMBL" id="WYJ92018.1"/>
    </source>
</evidence>
<keyword evidence="4" id="KW-1185">Reference proteome</keyword>
<gene>
    <name evidence="2" type="ORF">A5888_001919</name>
    <name evidence="3" type="ORF">A5888_003791</name>
</gene>
<feature type="transmembrane region" description="Helical" evidence="1">
    <location>
        <begin position="16"/>
        <end position="36"/>
    </location>
</feature>
<feature type="transmembrane region" description="Helical" evidence="1">
    <location>
        <begin position="322"/>
        <end position="339"/>
    </location>
</feature>
<evidence type="ECO:0000256" key="1">
    <source>
        <dbReference type="SAM" id="Phobius"/>
    </source>
</evidence>
<dbReference type="EMBL" id="CP147247">
    <property type="protein sequence ID" value="WYJ92018.1"/>
    <property type="molecule type" value="Genomic_DNA"/>
</dbReference>
<keyword evidence="1" id="KW-0472">Membrane</keyword>
<organism evidence="2">
    <name type="scientific">Candidatus Enterococcus clewellii</name>
    <dbReference type="NCBI Taxonomy" id="1834193"/>
    <lineage>
        <taxon>Bacteria</taxon>
        <taxon>Bacillati</taxon>
        <taxon>Bacillota</taxon>
        <taxon>Bacilli</taxon>
        <taxon>Lactobacillales</taxon>
        <taxon>Enterococcaceae</taxon>
        <taxon>Enterococcus</taxon>
    </lineage>
</organism>
<reference evidence="2" key="1">
    <citation type="submission" date="2017-05" db="EMBL/GenBank/DDBJ databases">
        <title>The Genome Sequence of Enterococcus sp. 9E7_DIV0242.</title>
        <authorList>
            <consortium name="The Broad Institute Genomics Platform"/>
            <consortium name="The Broad Institute Genomic Center for Infectious Diseases"/>
            <person name="Earl A."/>
            <person name="Manson A."/>
            <person name="Schwartman J."/>
            <person name="Gilmore M."/>
            <person name="Abouelleil A."/>
            <person name="Cao P."/>
            <person name="Chapman S."/>
            <person name="Cusick C."/>
            <person name="Shea T."/>
            <person name="Young S."/>
            <person name="Neafsey D."/>
            <person name="Nusbaum C."/>
            <person name="Birren B."/>
        </authorList>
    </citation>
    <scope>NUCLEOTIDE SEQUENCE [LARGE SCALE GENOMIC DNA]</scope>
    <source>
        <strain evidence="2">9E7_DIV0242</strain>
    </source>
</reference>
<evidence type="ECO:0000313" key="2">
    <source>
        <dbReference type="EMBL" id="OTP15705.1"/>
    </source>
</evidence>
<keyword evidence="1" id="KW-1133">Transmembrane helix</keyword>
<keyword evidence="1" id="KW-0812">Transmembrane</keyword>
<dbReference type="GO" id="GO:0005886">
    <property type="term" value="C:plasma membrane"/>
    <property type="evidence" value="ECO:0007669"/>
    <property type="project" value="UniProtKB-SubCell"/>
</dbReference>
<dbReference type="PANTHER" id="PTHR37305:SF1">
    <property type="entry name" value="MEMBRANE PROTEIN"/>
    <property type="match status" value="1"/>
</dbReference>
<dbReference type="RefSeq" id="WP_086348999.1">
    <property type="nucleotide sequence ID" value="NZ_CP147247.1"/>
</dbReference>
<proteinExistence type="predicted"/>